<keyword evidence="1" id="KW-0479">Metal-binding</keyword>
<keyword evidence="5" id="KW-1185">Reference proteome</keyword>
<evidence type="ECO:0000313" key="4">
    <source>
        <dbReference type="EMBL" id="PKI76064.1"/>
    </source>
</evidence>
<dbReference type="Pfam" id="PF00642">
    <property type="entry name" value="zf-CCCH"/>
    <property type="match status" value="1"/>
</dbReference>
<keyword evidence="1" id="KW-0863">Zinc-finger</keyword>
<proteinExistence type="predicted"/>
<evidence type="ECO:0000259" key="3">
    <source>
        <dbReference type="PROSITE" id="PS50103"/>
    </source>
</evidence>
<comment type="caution">
    <text evidence="4">The sequence shown here is derived from an EMBL/GenBank/DDBJ whole genome shotgun (WGS) entry which is preliminary data.</text>
</comment>
<evidence type="ECO:0000256" key="1">
    <source>
        <dbReference type="PROSITE-ProRule" id="PRU00723"/>
    </source>
</evidence>
<dbReference type="GO" id="GO:0008270">
    <property type="term" value="F:zinc ion binding"/>
    <property type="evidence" value="ECO:0007669"/>
    <property type="project" value="UniProtKB-KW"/>
</dbReference>
<name>A0A2I0L5T6_PUNGR</name>
<feature type="region of interest" description="Disordered" evidence="2">
    <location>
        <begin position="40"/>
        <end position="60"/>
    </location>
</feature>
<protein>
    <recommendedName>
        <fullName evidence="3">C3H1-type domain-containing protein</fullName>
    </recommendedName>
</protein>
<organism evidence="4 5">
    <name type="scientific">Punica granatum</name>
    <name type="common">Pomegranate</name>
    <dbReference type="NCBI Taxonomy" id="22663"/>
    <lineage>
        <taxon>Eukaryota</taxon>
        <taxon>Viridiplantae</taxon>
        <taxon>Streptophyta</taxon>
        <taxon>Embryophyta</taxon>
        <taxon>Tracheophyta</taxon>
        <taxon>Spermatophyta</taxon>
        <taxon>Magnoliopsida</taxon>
        <taxon>eudicotyledons</taxon>
        <taxon>Gunneridae</taxon>
        <taxon>Pentapetalae</taxon>
        <taxon>rosids</taxon>
        <taxon>malvids</taxon>
        <taxon>Myrtales</taxon>
        <taxon>Lythraceae</taxon>
        <taxon>Punica</taxon>
    </lineage>
</organism>
<evidence type="ECO:0000256" key="2">
    <source>
        <dbReference type="SAM" id="MobiDB-lite"/>
    </source>
</evidence>
<reference evidence="4 5" key="1">
    <citation type="submission" date="2017-11" db="EMBL/GenBank/DDBJ databases">
        <title>De-novo sequencing of pomegranate (Punica granatum L.) genome.</title>
        <authorList>
            <person name="Akparov Z."/>
            <person name="Amiraslanov A."/>
            <person name="Hajiyeva S."/>
            <person name="Abbasov M."/>
            <person name="Kaur K."/>
            <person name="Hamwieh A."/>
            <person name="Solovyev V."/>
            <person name="Salamov A."/>
            <person name="Braich B."/>
            <person name="Kosarev P."/>
            <person name="Mahmoud A."/>
            <person name="Hajiyev E."/>
            <person name="Babayeva S."/>
            <person name="Izzatullayeva V."/>
            <person name="Mammadov A."/>
            <person name="Mammadov A."/>
            <person name="Sharifova S."/>
            <person name="Ojaghi J."/>
            <person name="Eynullazada K."/>
            <person name="Bayramov B."/>
            <person name="Abdulazimova A."/>
            <person name="Shahmuradov I."/>
        </authorList>
    </citation>
    <scope>NUCLEOTIDE SEQUENCE [LARGE SCALE GENOMIC DNA]</scope>
    <source>
        <strain evidence="5">cv. AG2017</strain>
        <tissue evidence="4">Leaf</tissue>
    </source>
</reference>
<sequence>MSNLLFGCAAVYMSPTMTAENKHCWRLPCTLPKQRNGSNTLFRLSGRDLSTKTQRPYPPLNMPLASLRQQLLILLREQQRQHGGSRDDSFTRGFCKNGSNCKFVHSDDFEGSMSALSSSPSNFDAAE</sequence>
<dbReference type="AlphaFoldDB" id="A0A2I0L5T6"/>
<keyword evidence="1" id="KW-0862">Zinc</keyword>
<dbReference type="Proteomes" id="UP000233551">
    <property type="component" value="Unassembled WGS sequence"/>
</dbReference>
<dbReference type="EMBL" id="PGOL01000131">
    <property type="protein sequence ID" value="PKI76064.1"/>
    <property type="molecule type" value="Genomic_DNA"/>
</dbReference>
<dbReference type="InterPro" id="IPR000571">
    <property type="entry name" value="Znf_CCCH"/>
</dbReference>
<gene>
    <name evidence="4" type="ORF">CRG98_003536</name>
</gene>
<dbReference type="PROSITE" id="PS50103">
    <property type="entry name" value="ZF_C3H1"/>
    <property type="match status" value="1"/>
</dbReference>
<feature type="zinc finger region" description="C3H1-type" evidence="1">
    <location>
        <begin position="90"/>
        <end position="108"/>
    </location>
</feature>
<evidence type="ECO:0000313" key="5">
    <source>
        <dbReference type="Proteomes" id="UP000233551"/>
    </source>
</evidence>
<accession>A0A2I0L5T6</accession>
<feature type="domain" description="C3H1-type" evidence="3">
    <location>
        <begin position="90"/>
        <end position="108"/>
    </location>
</feature>